<evidence type="ECO:0000313" key="1">
    <source>
        <dbReference type="EMBL" id="MBC8627217.1"/>
    </source>
</evidence>
<evidence type="ECO:0000313" key="2">
    <source>
        <dbReference type="Proteomes" id="UP000661649"/>
    </source>
</evidence>
<dbReference type="RefSeq" id="WP_147325940.1">
    <property type="nucleotide sequence ID" value="NZ_DAWEHX010000015.1"/>
</dbReference>
<name>A0ABR7P746_9FIRM</name>
<organism evidence="1 2">
    <name type="scientific">Blautia stercoris</name>
    <dbReference type="NCBI Taxonomy" id="871664"/>
    <lineage>
        <taxon>Bacteria</taxon>
        <taxon>Bacillati</taxon>
        <taxon>Bacillota</taxon>
        <taxon>Clostridia</taxon>
        <taxon>Lachnospirales</taxon>
        <taxon>Lachnospiraceae</taxon>
        <taxon>Blautia</taxon>
    </lineage>
</organism>
<dbReference type="Proteomes" id="UP000661649">
    <property type="component" value="Unassembled WGS sequence"/>
</dbReference>
<gene>
    <name evidence="1" type="ORF">H8712_01000</name>
</gene>
<proteinExistence type="predicted"/>
<keyword evidence="2" id="KW-1185">Reference proteome</keyword>
<accession>A0ABR7P746</accession>
<sequence>MKKMEEKLKKIVEEQNLEQENPEELALLLWQVLKQYEQVEFQTVKGLAFTYVIKGNEMFIDRKEKSITKSSVLLAFQNLVKQGGIISGPKKLGTFGASYLYPIFMELGWIVE</sequence>
<dbReference type="EMBL" id="JACRTP010000001">
    <property type="protein sequence ID" value="MBC8627217.1"/>
    <property type="molecule type" value="Genomic_DNA"/>
</dbReference>
<comment type="caution">
    <text evidence="1">The sequence shown here is derived from an EMBL/GenBank/DDBJ whole genome shotgun (WGS) entry which is preliminary data.</text>
</comment>
<reference evidence="1 2" key="1">
    <citation type="submission" date="2020-08" db="EMBL/GenBank/DDBJ databases">
        <title>Genome public.</title>
        <authorList>
            <person name="Liu C."/>
            <person name="Sun Q."/>
        </authorList>
    </citation>
    <scope>NUCLEOTIDE SEQUENCE [LARGE SCALE GENOMIC DNA]</scope>
    <source>
        <strain evidence="1 2">3_YM_SP_D4_24.mj</strain>
    </source>
</reference>
<protein>
    <submittedName>
        <fullName evidence="1">Uncharacterized protein</fullName>
    </submittedName>
</protein>